<reference evidence="2 3" key="1">
    <citation type="submission" date="2024-02" db="EMBL/GenBank/DDBJ databases">
        <title>De novo assembly and annotation of 12 fungi associated with fruit tree decline syndrome in Ontario, Canada.</title>
        <authorList>
            <person name="Sulman M."/>
            <person name="Ellouze W."/>
            <person name="Ilyukhin E."/>
        </authorList>
    </citation>
    <scope>NUCLEOTIDE SEQUENCE [LARGE SCALE GENOMIC DNA]</scope>
    <source>
        <strain evidence="2 3">M97-236</strain>
    </source>
</reference>
<evidence type="ECO:0000313" key="2">
    <source>
        <dbReference type="EMBL" id="KAL1601314.1"/>
    </source>
</evidence>
<dbReference type="EMBL" id="JAKIXB020000016">
    <property type="protein sequence ID" value="KAL1601314.1"/>
    <property type="molecule type" value="Genomic_DNA"/>
</dbReference>
<protein>
    <submittedName>
        <fullName evidence="2">Uncharacterized protein</fullName>
    </submittedName>
</protein>
<feature type="region of interest" description="Disordered" evidence="1">
    <location>
        <begin position="69"/>
        <end position="112"/>
    </location>
</feature>
<sequence>MSMNKGLTTSLVIDGEVDPSLLLTGANLNDTSTLFIPGDFSSTKRALARPPPGLEHRITKVETVANKIPSAQQTSIDLQTPNCTPGPKRKEDSTIDKAPSSASLKAKKNRKI</sequence>
<comment type="caution">
    <text evidence="2">The sequence shown here is derived from an EMBL/GenBank/DDBJ whole genome shotgun (WGS) entry which is preliminary data.</text>
</comment>
<evidence type="ECO:0000313" key="3">
    <source>
        <dbReference type="Proteomes" id="UP001521222"/>
    </source>
</evidence>
<organism evidence="2 3">
    <name type="scientific">Nothophoma quercina</name>
    <dbReference type="NCBI Taxonomy" id="749835"/>
    <lineage>
        <taxon>Eukaryota</taxon>
        <taxon>Fungi</taxon>
        <taxon>Dikarya</taxon>
        <taxon>Ascomycota</taxon>
        <taxon>Pezizomycotina</taxon>
        <taxon>Dothideomycetes</taxon>
        <taxon>Pleosporomycetidae</taxon>
        <taxon>Pleosporales</taxon>
        <taxon>Pleosporineae</taxon>
        <taxon>Didymellaceae</taxon>
        <taxon>Nothophoma</taxon>
    </lineage>
</organism>
<dbReference type="Proteomes" id="UP001521222">
    <property type="component" value="Unassembled WGS sequence"/>
</dbReference>
<proteinExistence type="predicted"/>
<keyword evidence="3" id="KW-1185">Reference proteome</keyword>
<evidence type="ECO:0000256" key="1">
    <source>
        <dbReference type="SAM" id="MobiDB-lite"/>
    </source>
</evidence>
<gene>
    <name evidence="2" type="ORF">SLS59_005468</name>
</gene>
<name>A0ABR3RA40_9PLEO</name>
<feature type="compositionally biased region" description="Polar residues" evidence="1">
    <location>
        <begin position="69"/>
        <end position="83"/>
    </location>
</feature>
<accession>A0ABR3RA40</accession>